<sequence length="67" mass="7403">MLPQFLSPSILPSPRSATRKLVLIAISLQITRSCSRLLLSALPAPTYRKWHFSSPSPGDPVTKKCLK</sequence>
<dbReference type="AlphaFoldDB" id="A0A8A1MIV0"/>
<dbReference type="EMBL" id="CP069114">
    <property type="protein sequence ID" value="QSS64524.1"/>
    <property type="molecule type" value="Genomic_DNA"/>
</dbReference>
<gene>
    <name evidence="1" type="ORF">I7I51_01592</name>
</gene>
<accession>A0A8A1MIV0</accession>
<organism evidence="1 2">
    <name type="scientific">Ajellomyces capsulatus</name>
    <name type="common">Darling's disease fungus</name>
    <name type="synonym">Histoplasma capsulatum</name>
    <dbReference type="NCBI Taxonomy" id="5037"/>
    <lineage>
        <taxon>Eukaryota</taxon>
        <taxon>Fungi</taxon>
        <taxon>Dikarya</taxon>
        <taxon>Ascomycota</taxon>
        <taxon>Pezizomycotina</taxon>
        <taxon>Eurotiomycetes</taxon>
        <taxon>Eurotiomycetidae</taxon>
        <taxon>Onygenales</taxon>
        <taxon>Ajellomycetaceae</taxon>
        <taxon>Histoplasma</taxon>
    </lineage>
</organism>
<name>A0A8A1MIV0_AJECA</name>
<reference evidence="1" key="1">
    <citation type="submission" date="2021-01" db="EMBL/GenBank/DDBJ databases">
        <title>Chromosome-level genome assembly of a human fungal pathogen reveals clustering of transcriptionally co-regulated genes.</title>
        <authorList>
            <person name="Voorhies M."/>
            <person name="Cohen S."/>
            <person name="Shea T.P."/>
            <person name="Petrus S."/>
            <person name="Munoz J.F."/>
            <person name="Poplawski S."/>
            <person name="Goldman W.E."/>
            <person name="Michael T."/>
            <person name="Cuomo C.A."/>
            <person name="Sil A."/>
            <person name="Beyhan S."/>
        </authorList>
    </citation>
    <scope>NUCLEOTIDE SEQUENCE</scope>
    <source>
        <strain evidence="1">WU24</strain>
    </source>
</reference>
<dbReference type="Proteomes" id="UP000663671">
    <property type="component" value="Chromosome 1"/>
</dbReference>
<proteinExistence type="predicted"/>
<dbReference type="VEuPathDB" id="FungiDB:I7I51_01592"/>
<evidence type="ECO:0000313" key="2">
    <source>
        <dbReference type="Proteomes" id="UP000663671"/>
    </source>
</evidence>
<evidence type="ECO:0000313" key="1">
    <source>
        <dbReference type="EMBL" id="QSS64524.1"/>
    </source>
</evidence>
<protein>
    <submittedName>
        <fullName evidence="1">MFS transporter</fullName>
    </submittedName>
</protein>